<keyword evidence="2" id="KW-0808">Transferase</keyword>
<evidence type="ECO:0000256" key="10">
    <source>
        <dbReference type="SAM" id="MobiDB-lite"/>
    </source>
</evidence>
<evidence type="ECO:0000256" key="7">
    <source>
        <dbReference type="ARBA" id="ARBA00023204"/>
    </source>
</evidence>
<dbReference type="GO" id="GO:0003887">
    <property type="term" value="F:DNA-directed DNA polymerase activity"/>
    <property type="evidence" value="ECO:0007669"/>
    <property type="project" value="TreeGrafter"/>
</dbReference>
<evidence type="ECO:0000313" key="13">
    <source>
        <dbReference type="Proteomes" id="UP000237144"/>
    </source>
</evidence>
<dbReference type="AlphaFoldDB" id="A0A2S5BEA8"/>
<dbReference type="InterPro" id="IPR036775">
    <property type="entry name" value="DNA_pol_Y-fam_lit_finger_sf"/>
</dbReference>
<dbReference type="GO" id="GO:0042276">
    <property type="term" value="P:error-prone translesion synthesis"/>
    <property type="evidence" value="ECO:0007669"/>
    <property type="project" value="TreeGrafter"/>
</dbReference>
<dbReference type="Gene3D" id="1.10.150.20">
    <property type="entry name" value="5' to 3' exonuclease, C-terminal subdomain"/>
    <property type="match status" value="1"/>
</dbReference>
<feature type="compositionally biased region" description="Low complexity" evidence="10">
    <location>
        <begin position="17"/>
        <end position="27"/>
    </location>
</feature>
<dbReference type="GO" id="GO:0007064">
    <property type="term" value="P:mitotic sister chromatid cohesion"/>
    <property type="evidence" value="ECO:0007669"/>
    <property type="project" value="UniProtKB-ARBA"/>
</dbReference>
<feature type="compositionally biased region" description="Low complexity" evidence="10">
    <location>
        <begin position="831"/>
        <end position="843"/>
    </location>
</feature>
<feature type="compositionally biased region" description="Low complexity" evidence="10">
    <location>
        <begin position="336"/>
        <end position="347"/>
    </location>
</feature>
<dbReference type="SUPFAM" id="SSF56672">
    <property type="entry name" value="DNA/RNA polymerases"/>
    <property type="match status" value="1"/>
</dbReference>
<evidence type="ECO:0000313" key="12">
    <source>
        <dbReference type="EMBL" id="POY75106.1"/>
    </source>
</evidence>
<dbReference type="Pfam" id="PF11799">
    <property type="entry name" value="IMS_C"/>
    <property type="match status" value="1"/>
</dbReference>
<dbReference type="FunFam" id="1.10.150.20:FF:000014">
    <property type="entry name" value="Polymerase (DNA directed), eta"/>
    <property type="match status" value="1"/>
</dbReference>
<protein>
    <recommendedName>
        <fullName evidence="9">DNA polymerase eta</fullName>
    </recommendedName>
</protein>
<dbReference type="GO" id="GO:0009314">
    <property type="term" value="P:response to radiation"/>
    <property type="evidence" value="ECO:0007669"/>
    <property type="project" value="TreeGrafter"/>
</dbReference>
<feature type="compositionally biased region" description="Basic and acidic residues" evidence="10">
    <location>
        <begin position="791"/>
        <end position="830"/>
    </location>
</feature>
<reference evidence="12 13" key="1">
    <citation type="journal article" date="2018" name="Front. Microbiol.">
        <title>Prospects for Fungal Bioremediation of Acidic Radioactive Waste Sites: Characterization and Genome Sequence of Rhodotorula taiwanensis MD1149.</title>
        <authorList>
            <person name="Tkavc R."/>
            <person name="Matrosova V.Y."/>
            <person name="Grichenko O.E."/>
            <person name="Gostincar C."/>
            <person name="Volpe R.P."/>
            <person name="Klimenkova P."/>
            <person name="Gaidamakova E.K."/>
            <person name="Zhou C.E."/>
            <person name="Stewart B.J."/>
            <person name="Lyman M.G."/>
            <person name="Malfatti S.A."/>
            <person name="Rubinfeld B."/>
            <person name="Courtot M."/>
            <person name="Singh J."/>
            <person name="Dalgard C.L."/>
            <person name="Hamilton T."/>
            <person name="Frey K.G."/>
            <person name="Gunde-Cimerman N."/>
            <person name="Dugan L."/>
            <person name="Daly M.J."/>
        </authorList>
    </citation>
    <scope>NUCLEOTIDE SEQUENCE [LARGE SCALE GENOMIC DNA]</scope>
    <source>
        <strain evidence="12 13">MD1149</strain>
    </source>
</reference>
<keyword evidence="3" id="KW-0479">Metal-binding</keyword>
<dbReference type="GO" id="GO:0008270">
    <property type="term" value="F:zinc ion binding"/>
    <property type="evidence" value="ECO:0007669"/>
    <property type="project" value="UniProtKB-KW"/>
</dbReference>
<name>A0A2S5BEA8_9BASI</name>
<dbReference type="SUPFAM" id="SSF100879">
    <property type="entry name" value="Lesion bypass DNA polymerase (Y-family), little finger domain"/>
    <property type="match status" value="1"/>
</dbReference>
<dbReference type="InterPro" id="IPR052230">
    <property type="entry name" value="DNA_polymerase_eta"/>
</dbReference>
<feature type="region of interest" description="Disordered" evidence="10">
    <location>
        <begin position="663"/>
        <end position="772"/>
    </location>
</feature>
<organism evidence="12 13">
    <name type="scientific">Rhodotorula taiwanensis</name>
    <dbReference type="NCBI Taxonomy" id="741276"/>
    <lineage>
        <taxon>Eukaryota</taxon>
        <taxon>Fungi</taxon>
        <taxon>Dikarya</taxon>
        <taxon>Basidiomycota</taxon>
        <taxon>Pucciniomycotina</taxon>
        <taxon>Microbotryomycetes</taxon>
        <taxon>Sporidiobolales</taxon>
        <taxon>Sporidiobolaceae</taxon>
        <taxon>Rhodotorula</taxon>
    </lineage>
</organism>
<dbReference type="Gene3D" id="3.30.1490.100">
    <property type="entry name" value="DNA polymerase, Y-family, little finger domain"/>
    <property type="match status" value="1"/>
</dbReference>
<proteinExistence type="predicted"/>
<dbReference type="Pfam" id="PF21704">
    <property type="entry name" value="POLH-Rev1_HhH"/>
    <property type="match status" value="1"/>
</dbReference>
<sequence length="889" mass="95496">MGSPPIPDRSPTKSASREVAASSVSSRPVGFGDAPPRPHPGIRPAVAPASVPFSPPKRRTGGSIKGKERAASFDPFRVADDDDGQDKDDDEDRGGDQGGMRESGGTAAIANNRADPPFPAQTRPTYRHILGSGNGGAANPLRTIAHIDIDAAYAAMEMARLKIPQDQPMAVQQWNGLIAVNYPARAYGITRHETPAEALKKCPDLMLVHVQTYKNGETEPGYWDGAKPETHKVSLDMYRKESKKILNVFGDFCPIVEKASIDESFLDLTLPVRERLLKAYPALASAPNDDLDAPLPPPSELGITADSIKWDELSNLVPVEGQKREKVRRLDPTGAPMPSSSSPAKASQVPVDGAETDAAADEAADAMPPPAQRASPSESPGPTDPPLTWSDICLSLGAAIVRDTRAAVTERLGYTCSAGIAPNKMLAKLTSAWKKPNAQTILRYSAIPAFLRPMPFQKIRNLGGKLGTAVKETYEANTVGDLLDYSLPELKAKLGDASGMWLWEIVRGLDYTEVDPKTAVKSMLSSKNFRPYINKYGDVMHWLNILATELHLRLTDARDETPGLWPKTITFTHRSPTFVIRSHQAPFPFTSNLTIAYILKAGEKLFRTAIGAGQSTERITNETTIGPYSNLQLSFSGLEKLEGGQRGIEGFFSAAATAGLTSGATRASKAASVPPKEENGGDDGAASKSPAKRGVGSLFPATSAPAKNKAKATSKKRKPESSRDLPALVSLGNNADGTEEMILASSSDEEVQIEQQQQQQPKKKRKKLPFPTSRCEICQKLVGVADDVRRAAEKEGKVDSDKAARALERAQSEHADWHVARELLEQERKAGGWSTTSSTNGKSSSKKRKVAGDMSSSSSSSHKAGKKEGEGRSKANKSKGTLNGFVSRG</sequence>
<dbReference type="PROSITE" id="PS50173">
    <property type="entry name" value="UMUC"/>
    <property type="match status" value="1"/>
</dbReference>
<keyword evidence="8" id="KW-0539">Nucleus</keyword>
<feature type="compositionally biased region" description="Basic residues" evidence="10">
    <location>
        <begin position="708"/>
        <end position="718"/>
    </location>
</feature>
<evidence type="ECO:0000256" key="2">
    <source>
        <dbReference type="ARBA" id="ARBA00022679"/>
    </source>
</evidence>
<dbReference type="GO" id="GO:0005657">
    <property type="term" value="C:replication fork"/>
    <property type="evidence" value="ECO:0007669"/>
    <property type="project" value="UniProtKB-ARBA"/>
</dbReference>
<keyword evidence="7" id="KW-0234">DNA repair</keyword>
<dbReference type="PANTHER" id="PTHR45873">
    <property type="entry name" value="DNA POLYMERASE ETA"/>
    <property type="match status" value="1"/>
</dbReference>
<feature type="domain" description="UmuC" evidence="11">
    <location>
        <begin position="144"/>
        <end position="463"/>
    </location>
</feature>
<feature type="region of interest" description="Disordered" evidence="10">
    <location>
        <begin position="321"/>
        <end position="388"/>
    </location>
</feature>
<dbReference type="GO" id="GO:0035861">
    <property type="term" value="C:site of double-strand break"/>
    <property type="evidence" value="ECO:0007669"/>
    <property type="project" value="TreeGrafter"/>
</dbReference>
<comment type="caution">
    <text evidence="12">The sequence shown here is derived from an EMBL/GenBank/DDBJ whole genome shotgun (WGS) entry which is preliminary data.</text>
</comment>
<evidence type="ECO:0000256" key="6">
    <source>
        <dbReference type="ARBA" id="ARBA00022833"/>
    </source>
</evidence>
<evidence type="ECO:0000259" key="11">
    <source>
        <dbReference type="PROSITE" id="PS50173"/>
    </source>
</evidence>
<dbReference type="STRING" id="741276.A0A2S5BEA8"/>
<dbReference type="Proteomes" id="UP000237144">
    <property type="component" value="Unassembled WGS sequence"/>
</dbReference>
<feature type="region of interest" description="Disordered" evidence="10">
    <location>
        <begin position="1"/>
        <end position="118"/>
    </location>
</feature>
<evidence type="ECO:0000256" key="5">
    <source>
        <dbReference type="ARBA" id="ARBA00022771"/>
    </source>
</evidence>
<dbReference type="PANTHER" id="PTHR45873:SF1">
    <property type="entry name" value="DNA POLYMERASE ETA"/>
    <property type="match status" value="1"/>
</dbReference>
<keyword evidence="13" id="KW-1185">Reference proteome</keyword>
<comment type="subcellular location">
    <subcellularLocation>
        <location evidence="1">Nucleus</location>
    </subcellularLocation>
</comment>
<dbReference type="GO" id="GO:0006281">
    <property type="term" value="P:DNA repair"/>
    <property type="evidence" value="ECO:0007669"/>
    <property type="project" value="UniProtKB-KW"/>
</dbReference>
<dbReference type="GO" id="GO:0070987">
    <property type="term" value="P:error-free translesion synthesis"/>
    <property type="evidence" value="ECO:0007669"/>
    <property type="project" value="UniProtKB-ARBA"/>
</dbReference>
<feature type="region of interest" description="Disordered" evidence="10">
    <location>
        <begin position="791"/>
        <end position="889"/>
    </location>
</feature>
<gene>
    <name evidence="12" type="ORF">BMF94_1736</name>
</gene>
<evidence type="ECO:0000256" key="4">
    <source>
        <dbReference type="ARBA" id="ARBA00022763"/>
    </source>
</evidence>
<keyword evidence="4" id="KW-0227">DNA damage</keyword>
<evidence type="ECO:0000256" key="8">
    <source>
        <dbReference type="ARBA" id="ARBA00023242"/>
    </source>
</evidence>
<dbReference type="GO" id="GO:0003684">
    <property type="term" value="F:damaged DNA binding"/>
    <property type="evidence" value="ECO:0007669"/>
    <property type="project" value="InterPro"/>
</dbReference>
<keyword evidence="6" id="KW-0862">Zinc</keyword>
<feature type="compositionally biased region" description="Acidic residues" evidence="10">
    <location>
        <begin position="354"/>
        <end position="364"/>
    </location>
</feature>
<dbReference type="InterPro" id="IPR043502">
    <property type="entry name" value="DNA/RNA_pol_sf"/>
</dbReference>
<dbReference type="Pfam" id="PF00817">
    <property type="entry name" value="IMS"/>
    <property type="match status" value="1"/>
</dbReference>
<dbReference type="Gene3D" id="3.30.70.270">
    <property type="match status" value="1"/>
</dbReference>
<dbReference type="Gene3D" id="3.40.1170.60">
    <property type="match status" value="1"/>
</dbReference>
<evidence type="ECO:0000256" key="9">
    <source>
        <dbReference type="ARBA" id="ARBA00044975"/>
    </source>
</evidence>
<dbReference type="GO" id="GO:0005634">
    <property type="term" value="C:nucleus"/>
    <property type="evidence" value="ECO:0007669"/>
    <property type="project" value="UniProtKB-SubCell"/>
</dbReference>
<dbReference type="EMBL" id="PJQD01000019">
    <property type="protein sequence ID" value="POY75106.1"/>
    <property type="molecule type" value="Genomic_DNA"/>
</dbReference>
<dbReference type="InterPro" id="IPR001126">
    <property type="entry name" value="UmuC"/>
</dbReference>
<accession>A0A2S5BEA8</accession>
<feature type="compositionally biased region" description="Acidic residues" evidence="10">
    <location>
        <begin position="80"/>
        <end position="93"/>
    </location>
</feature>
<dbReference type="FunFam" id="3.40.1170.60:FF:000008">
    <property type="entry name" value="DNA polymerase eta subunit"/>
    <property type="match status" value="1"/>
</dbReference>
<dbReference type="OrthoDB" id="5723at2759"/>
<dbReference type="InterPro" id="IPR043128">
    <property type="entry name" value="Rev_trsase/Diguanyl_cyclase"/>
</dbReference>
<dbReference type="InterPro" id="IPR017961">
    <property type="entry name" value="DNA_pol_Y-fam_little_finger"/>
</dbReference>
<evidence type="ECO:0000256" key="1">
    <source>
        <dbReference type="ARBA" id="ARBA00004123"/>
    </source>
</evidence>
<feature type="compositionally biased region" description="Basic and acidic residues" evidence="10">
    <location>
        <begin position="321"/>
        <end position="331"/>
    </location>
</feature>
<evidence type="ECO:0000256" key="3">
    <source>
        <dbReference type="ARBA" id="ARBA00022723"/>
    </source>
</evidence>
<keyword evidence="5" id="KW-0863">Zinc-finger</keyword>